<evidence type="ECO:0000313" key="1">
    <source>
        <dbReference type="EMBL" id="KAK8212881.1"/>
    </source>
</evidence>
<gene>
    <name evidence="1" type="ORF">M8818_003046</name>
</gene>
<dbReference type="Proteomes" id="UP001320706">
    <property type="component" value="Unassembled WGS sequence"/>
</dbReference>
<sequence length="299" mass="33009">MGAYEWTREIANDAERFPVRREHHPWRYDTASEQLAVWAAKMWAFVNPWSFEIKEGDQSLDIDGHLWTIPVEFVTSISRALPHPTRPLTPKTRLPHLRPRVPNSLGPAHRTLGNDPLLRRLPARRTRQPAARQGRRYRGPVQQVLLSPSAFPSLVSRVHRRLRRRSLPHGSARDAARTLTRLGDAERVDPKTHPAPAALLDRVGRAVAGLVDVDPRAAAAHLHQQPRAIPGQDQFPAVSDARRRDPHRRVRDHGVLVADAGPGYVCEEGDGVCGCGGVCACGCGLGGGFVHAGCGWADD</sequence>
<accession>A0ACC3SHR5</accession>
<reference evidence="1" key="1">
    <citation type="submission" date="2024-02" db="EMBL/GenBank/DDBJ databases">
        <title>Metagenome Assembled Genome of Zalaria obscura JY119.</title>
        <authorList>
            <person name="Vighnesh L."/>
            <person name="Jagadeeshwari U."/>
            <person name="Venkata Ramana C."/>
            <person name="Sasikala C."/>
        </authorList>
    </citation>
    <scope>NUCLEOTIDE SEQUENCE</scope>
    <source>
        <strain evidence="1">JY119</strain>
    </source>
</reference>
<protein>
    <submittedName>
        <fullName evidence="1">Uncharacterized protein</fullName>
    </submittedName>
</protein>
<dbReference type="EMBL" id="JAMKPW020000012">
    <property type="protein sequence ID" value="KAK8212881.1"/>
    <property type="molecule type" value="Genomic_DNA"/>
</dbReference>
<comment type="caution">
    <text evidence="1">The sequence shown here is derived from an EMBL/GenBank/DDBJ whole genome shotgun (WGS) entry which is preliminary data.</text>
</comment>
<keyword evidence="2" id="KW-1185">Reference proteome</keyword>
<name>A0ACC3SHR5_9PEZI</name>
<proteinExistence type="predicted"/>
<organism evidence="1 2">
    <name type="scientific">Zalaria obscura</name>
    <dbReference type="NCBI Taxonomy" id="2024903"/>
    <lineage>
        <taxon>Eukaryota</taxon>
        <taxon>Fungi</taxon>
        <taxon>Dikarya</taxon>
        <taxon>Ascomycota</taxon>
        <taxon>Pezizomycotina</taxon>
        <taxon>Dothideomycetes</taxon>
        <taxon>Dothideomycetidae</taxon>
        <taxon>Dothideales</taxon>
        <taxon>Zalariaceae</taxon>
        <taxon>Zalaria</taxon>
    </lineage>
</organism>
<evidence type="ECO:0000313" key="2">
    <source>
        <dbReference type="Proteomes" id="UP001320706"/>
    </source>
</evidence>